<dbReference type="GO" id="GO:0030416">
    <property type="term" value="P:methylamine metabolic process"/>
    <property type="evidence" value="ECO:0007669"/>
    <property type="project" value="InterPro"/>
</dbReference>
<evidence type="ECO:0000256" key="6">
    <source>
        <dbReference type="ARBA" id="ARBA00022989"/>
    </source>
</evidence>
<keyword evidence="6 8" id="KW-1133">Transmembrane helix</keyword>
<feature type="transmembrane region" description="Helical" evidence="8">
    <location>
        <begin position="156"/>
        <end position="175"/>
    </location>
</feature>
<dbReference type="SUPFAM" id="SSF52833">
    <property type="entry name" value="Thioredoxin-like"/>
    <property type="match status" value="1"/>
</dbReference>
<dbReference type="RefSeq" id="WP_071629040.1">
    <property type="nucleotide sequence ID" value="NZ_CP022375.1"/>
</dbReference>
<dbReference type="PRINTS" id="PR00160">
    <property type="entry name" value="GLUTAREDOXIN"/>
</dbReference>
<feature type="domain" description="Glutaredoxin" evidence="9">
    <location>
        <begin position="12"/>
        <end position="68"/>
    </location>
</feature>
<name>A0A345JR22_9GAMM</name>
<comment type="pathway">
    <text evidence="3">One-carbon metabolism; methylamine degradation.</text>
</comment>
<dbReference type="InterPro" id="IPR014025">
    <property type="entry name" value="Glutaredoxin_subgr"/>
</dbReference>
<evidence type="ECO:0000313" key="11">
    <source>
        <dbReference type="EMBL" id="AXH29768.1"/>
    </source>
</evidence>
<gene>
    <name evidence="11" type="ORF">CGC43_03820</name>
</gene>
<feature type="transmembrane region" description="Helical" evidence="8">
    <location>
        <begin position="181"/>
        <end position="202"/>
    </location>
</feature>
<dbReference type="Gene3D" id="3.40.30.10">
    <property type="entry name" value="Glutaredoxin"/>
    <property type="match status" value="1"/>
</dbReference>
<dbReference type="OrthoDB" id="9800621at2"/>
<keyword evidence="5 8" id="KW-0812">Transmembrane</keyword>
<dbReference type="InterPro" id="IPR009908">
    <property type="entry name" value="Methylamine_util_MauE"/>
</dbReference>
<proteinExistence type="predicted"/>
<dbReference type="UniPathway" id="UPA00895"/>
<organism evidence="11 12">
    <name type="scientific">Francisella opportunistica</name>
    <dbReference type="NCBI Taxonomy" id="2016517"/>
    <lineage>
        <taxon>Bacteria</taxon>
        <taxon>Pseudomonadati</taxon>
        <taxon>Pseudomonadota</taxon>
        <taxon>Gammaproteobacteria</taxon>
        <taxon>Thiotrichales</taxon>
        <taxon>Francisellaceae</taxon>
        <taxon>Francisella</taxon>
    </lineage>
</organism>
<feature type="transmembrane region" description="Helical" evidence="8">
    <location>
        <begin position="117"/>
        <end position="136"/>
    </location>
</feature>
<comment type="function">
    <text evidence="1">May be specifically involved in the processing, transport, and/or maturation of the MADH beta-subunit.</text>
</comment>
<dbReference type="KEGG" id="foo:CGC45_03805"/>
<evidence type="ECO:0000256" key="8">
    <source>
        <dbReference type="SAM" id="Phobius"/>
    </source>
</evidence>
<dbReference type="Pfam" id="PF00462">
    <property type="entry name" value="Glutaredoxin"/>
    <property type="match status" value="1"/>
</dbReference>
<keyword evidence="12" id="KW-1185">Reference proteome</keyword>
<comment type="subcellular location">
    <subcellularLocation>
        <location evidence="2">Membrane</location>
        <topology evidence="2">Multi-pass membrane protein</topology>
    </subcellularLocation>
</comment>
<evidence type="ECO:0000256" key="3">
    <source>
        <dbReference type="ARBA" id="ARBA00004856"/>
    </source>
</evidence>
<keyword evidence="7 8" id="KW-0472">Membrane</keyword>
<evidence type="ECO:0000256" key="5">
    <source>
        <dbReference type="ARBA" id="ARBA00022692"/>
    </source>
</evidence>
<evidence type="ECO:0000256" key="1">
    <source>
        <dbReference type="ARBA" id="ARBA00003475"/>
    </source>
</evidence>
<protein>
    <recommendedName>
        <fullName evidence="4">Methylamine utilization protein MauE</fullName>
    </recommendedName>
</protein>
<evidence type="ECO:0000256" key="2">
    <source>
        <dbReference type="ARBA" id="ARBA00004141"/>
    </source>
</evidence>
<feature type="transmembrane region" description="Helical" evidence="8">
    <location>
        <begin position="92"/>
        <end position="111"/>
    </location>
</feature>
<dbReference type="GO" id="GO:0016020">
    <property type="term" value="C:membrane"/>
    <property type="evidence" value="ECO:0007669"/>
    <property type="project" value="UniProtKB-SubCell"/>
</dbReference>
<sequence length="243" mass="27327">MSKQQAIIYRMVTDKHVCPFGIKAKDLLRRKGYLIEDIHLKDRQQVDEFKSKYNVKTTPQIFIHGNRIGGYDDLVKFLGLAKDKQAKSYKPVVAVFAMTFLLALAFSYFILGSVFGLLTIKVFMGLSIAFLATLKFQNLDSFVNQFITYDLLAMRYLRYAYIYPFAEAFVGIAIVASIFSILAAVIAVLIGLIGAISVFYAVYIQKRELKCACVGGNSNVPLGFLSLTENIMMIAMGIWMVLM</sequence>
<dbReference type="AlphaFoldDB" id="A0A345JR22"/>
<feature type="transmembrane region" description="Helical" evidence="8">
    <location>
        <begin position="222"/>
        <end position="242"/>
    </location>
</feature>
<evidence type="ECO:0000313" key="12">
    <source>
        <dbReference type="Proteomes" id="UP000253862"/>
    </source>
</evidence>
<dbReference type="PROSITE" id="PS51354">
    <property type="entry name" value="GLUTAREDOXIN_2"/>
    <property type="match status" value="1"/>
</dbReference>
<evidence type="ECO:0000259" key="9">
    <source>
        <dbReference type="Pfam" id="PF00462"/>
    </source>
</evidence>
<evidence type="ECO:0000259" key="10">
    <source>
        <dbReference type="Pfam" id="PF07291"/>
    </source>
</evidence>
<dbReference type="InterPro" id="IPR002109">
    <property type="entry name" value="Glutaredoxin"/>
</dbReference>
<feature type="domain" description="Methylamine utilisation protein MauE" evidence="10">
    <location>
        <begin position="117"/>
        <end position="242"/>
    </location>
</feature>
<dbReference type="Proteomes" id="UP000253862">
    <property type="component" value="Chromosome"/>
</dbReference>
<dbReference type="EMBL" id="CP022375">
    <property type="protein sequence ID" value="AXH29768.1"/>
    <property type="molecule type" value="Genomic_DNA"/>
</dbReference>
<reference evidence="11 12" key="1">
    <citation type="submission" date="2017-07" db="EMBL/GenBank/DDBJ databases">
        <title>Complete genome sequences and comparative analysis of the novel pathogen Francisella opportunistica.</title>
        <authorList>
            <person name="Dietrich E.A."/>
            <person name="Kingry L.C."/>
            <person name="Petersen J.M."/>
        </authorList>
    </citation>
    <scope>NUCLEOTIDE SEQUENCE [LARGE SCALE GENOMIC DNA]</scope>
    <source>
        <strain evidence="11 12">14-2155</strain>
    </source>
</reference>
<evidence type="ECO:0000256" key="4">
    <source>
        <dbReference type="ARBA" id="ARBA00019078"/>
    </source>
</evidence>
<dbReference type="InterPro" id="IPR036249">
    <property type="entry name" value="Thioredoxin-like_sf"/>
</dbReference>
<dbReference type="Pfam" id="PF07291">
    <property type="entry name" value="MauE"/>
    <property type="match status" value="1"/>
</dbReference>
<accession>A0A345JR22</accession>
<evidence type="ECO:0000256" key="7">
    <source>
        <dbReference type="ARBA" id="ARBA00023136"/>
    </source>
</evidence>